<dbReference type="PANTHER" id="PTHR12622">
    <property type="entry name" value="DELTEX-RELATED"/>
    <property type="match status" value="1"/>
</dbReference>
<evidence type="ECO:0000256" key="8">
    <source>
        <dbReference type="PROSITE-ProRule" id="PRU00175"/>
    </source>
</evidence>
<dbReference type="GO" id="GO:0007219">
    <property type="term" value="P:Notch signaling pathway"/>
    <property type="evidence" value="ECO:0007669"/>
    <property type="project" value="InterPro"/>
</dbReference>
<dbReference type="SMART" id="SM00184">
    <property type="entry name" value="RING"/>
    <property type="match status" value="1"/>
</dbReference>
<dbReference type="Gene3D" id="3.30.390.130">
    <property type="match status" value="1"/>
</dbReference>
<dbReference type="AlphaFoldDB" id="A0A6P7L8Y4"/>
<dbReference type="GO" id="GO:0008270">
    <property type="term" value="F:zinc ion binding"/>
    <property type="evidence" value="ECO:0007669"/>
    <property type="project" value="UniProtKB-KW"/>
</dbReference>
<dbReference type="Proteomes" id="UP000515150">
    <property type="component" value="Chromosome 19"/>
</dbReference>
<dbReference type="InterPro" id="IPR039399">
    <property type="entry name" value="Deltex_C_sf"/>
</dbReference>
<evidence type="ECO:0000256" key="3">
    <source>
        <dbReference type="ARBA" id="ARBA00009413"/>
    </source>
</evidence>
<keyword evidence="11" id="KW-1185">Reference proteome</keyword>
<dbReference type="InterPro" id="IPR017907">
    <property type="entry name" value="Znf_RING_CS"/>
</dbReference>
<evidence type="ECO:0000256" key="5">
    <source>
        <dbReference type="ARBA" id="ARBA00022723"/>
    </source>
</evidence>
<dbReference type="InterPro" id="IPR013083">
    <property type="entry name" value="Znf_RING/FYVE/PHD"/>
</dbReference>
<dbReference type="Pfam" id="PF13639">
    <property type="entry name" value="zf-RING_2"/>
    <property type="match status" value="1"/>
</dbReference>
<evidence type="ECO:0000259" key="10">
    <source>
        <dbReference type="PROSITE" id="PS50089"/>
    </source>
</evidence>
<dbReference type="PROSITE" id="PS00518">
    <property type="entry name" value="ZF_RING_1"/>
    <property type="match status" value="1"/>
</dbReference>
<dbReference type="GO" id="GO:0005737">
    <property type="term" value="C:cytoplasm"/>
    <property type="evidence" value="ECO:0007669"/>
    <property type="project" value="UniProtKB-SubCell"/>
</dbReference>
<dbReference type="RefSeq" id="XP_028990499.1">
    <property type="nucleotide sequence ID" value="XM_029134666.3"/>
</dbReference>
<evidence type="ECO:0000256" key="2">
    <source>
        <dbReference type="ARBA" id="ARBA00004906"/>
    </source>
</evidence>
<protein>
    <recommendedName>
        <fullName evidence="9">E3 ubiquitin-protein ligase</fullName>
        <ecNumber evidence="9">2.3.2.27</ecNumber>
    </recommendedName>
</protein>
<comment type="similarity">
    <text evidence="3 9">Belongs to the Deltex family.</text>
</comment>
<evidence type="ECO:0000256" key="1">
    <source>
        <dbReference type="ARBA" id="ARBA00000900"/>
    </source>
</evidence>
<evidence type="ECO:0000313" key="13">
    <source>
        <dbReference type="RefSeq" id="XP_028990500.1"/>
    </source>
</evidence>
<proteinExistence type="inferred from homology"/>
<keyword evidence="4 9" id="KW-0808">Transferase</keyword>
<evidence type="ECO:0000313" key="12">
    <source>
        <dbReference type="RefSeq" id="XP_028990499.1"/>
    </source>
</evidence>
<comment type="pathway">
    <text evidence="2 9">Protein modification; protein ubiquitination.</text>
</comment>
<dbReference type="GeneID" id="114846001"/>
<dbReference type="OrthoDB" id="527344at2759"/>
<dbReference type="UniPathway" id="UPA00143"/>
<keyword evidence="6 8" id="KW-0863">Zinc-finger</keyword>
<feature type="domain" description="RING-type" evidence="10">
    <location>
        <begin position="213"/>
        <end position="252"/>
    </location>
</feature>
<evidence type="ECO:0000256" key="7">
    <source>
        <dbReference type="ARBA" id="ARBA00022833"/>
    </source>
</evidence>
<dbReference type="Pfam" id="PF18102">
    <property type="entry name" value="DTC"/>
    <property type="match status" value="1"/>
</dbReference>
<dbReference type="FunFam" id="3.30.390.130:FF:000001">
    <property type="entry name" value="Probable E3 ubiquitin-protein ligase DTX3"/>
    <property type="match status" value="1"/>
</dbReference>
<comment type="subcellular location">
    <subcellularLocation>
        <location evidence="9">Cytoplasm</location>
    </subcellularLocation>
</comment>
<dbReference type="Gene3D" id="3.30.40.10">
    <property type="entry name" value="Zinc/RING finger domain, C3HC4 (zinc finger)"/>
    <property type="match status" value="1"/>
</dbReference>
<evidence type="ECO:0000256" key="9">
    <source>
        <dbReference type="RuleBase" id="RU367105"/>
    </source>
</evidence>
<keyword evidence="5 9" id="KW-0479">Metal-binding</keyword>
<comment type="catalytic activity">
    <reaction evidence="1 9">
        <text>S-ubiquitinyl-[E2 ubiquitin-conjugating enzyme]-L-cysteine + [acceptor protein]-L-lysine = [E2 ubiquitin-conjugating enzyme]-L-cysteine + N(6)-ubiquitinyl-[acceptor protein]-L-lysine.</text>
        <dbReference type="EC" id="2.3.2.27"/>
    </reaction>
</comment>
<dbReference type="SUPFAM" id="SSF57850">
    <property type="entry name" value="RING/U-box"/>
    <property type="match status" value="1"/>
</dbReference>
<dbReference type="EC" id="2.3.2.27" evidence="9"/>
<sequence>MAFITNITAMIHEAQVQDQKRLQPCKSRKEGSYYIVEGSYKELEDIYYKLQAVEPVNVSVTVMAYIEEKCQKELSEIEGTSFIIKQQLDHTASRNNPRNTVQVTVRPCDPSVSPARAKLVRQRFITFYQRTASDLQVASIPATACLHTDLEKRFPHLLFKSKHNHTYEVTGPFMHMAELNHLISNTASTLNTSKASADSPGKEHSKDCEEELCPICMDAMMPSRKKTLRCKHSFCRDCLETAFAYKPVCPTCGHLYGPLTGTQPDGGRMKHSTVSSSLPGFERHGTITIEYHIPAGVQTQEHPNPGEPYEGVSRTAYLPDCSEGRRVLHLLERAFQQKLVFTVGRSTTSGRNNVVTWNDIHHKTSKHGGPTHYGYPDPDYLRRVRDELKVKGIE</sequence>
<dbReference type="PROSITE" id="PS50089">
    <property type="entry name" value="ZF_RING_2"/>
    <property type="match status" value="1"/>
</dbReference>
<name>A0A6P7L8Y4_BETSP</name>
<accession>A0A6P7L8Y4</accession>
<dbReference type="GO" id="GO:0061630">
    <property type="term" value="F:ubiquitin protein ligase activity"/>
    <property type="evidence" value="ECO:0007669"/>
    <property type="project" value="UniProtKB-UniRule"/>
</dbReference>
<dbReference type="InterPro" id="IPR001841">
    <property type="entry name" value="Znf_RING"/>
</dbReference>
<organism evidence="11 13">
    <name type="scientific">Betta splendens</name>
    <name type="common">Siamese fighting fish</name>
    <dbReference type="NCBI Taxonomy" id="158456"/>
    <lineage>
        <taxon>Eukaryota</taxon>
        <taxon>Metazoa</taxon>
        <taxon>Chordata</taxon>
        <taxon>Craniata</taxon>
        <taxon>Vertebrata</taxon>
        <taxon>Euteleostomi</taxon>
        <taxon>Actinopterygii</taxon>
        <taxon>Neopterygii</taxon>
        <taxon>Teleostei</taxon>
        <taxon>Neoteleostei</taxon>
        <taxon>Acanthomorphata</taxon>
        <taxon>Anabantaria</taxon>
        <taxon>Anabantiformes</taxon>
        <taxon>Anabantoidei</taxon>
        <taxon>Osphronemidae</taxon>
        <taxon>Betta</taxon>
    </lineage>
</organism>
<evidence type="ECO:0000256" key="4">
    <source>
        <dbReference type="ARBA" id="ARBA00022679"/>
    </source>
</evidence>
<dbReference type="GeneTree" id="ENSGT00940000154578"/>
<dbReference type="CDD" id="cd09633">
    <property type="entry name" value="Deltex_C"/>
    <property type="match status" value="1"/>
</dbReference>
<gene>
    <name evidence="12 13" type="primary">si:dkey-3h3.3</name>
</gene>
<dbReference type="InterPro" id="IPR039398">
    <property type="entry name" value="Deltex_fam"/>
</dbReference>
<dbReference type="RefSeq" id="XP_028990500.1">
    <property type="nucleotide sequence ID" value="XM_029134667.3"/>
</dbReference>
<dbReference type="GO" id="GO:0016567">
    <property type="term" value="P:protein ubiquitination"/>
    <property type="evidence" value="ECO:0007669"/>
    <property type="project" value="UniProtKB-UniRule"/>
</dbReference>
<reference evidence="12 13" key="1">
    <citation type="submission" date="2025-04" db="UniProtKB">
        <authorList>
            <consortium name="RefSeq"/>
        </authorList>
    </citation>
    <scope>IDENTIFICATION</scope>
</reference>
<keyword evidence="7 9" id="KW-0862">Zinc</keyword>
<dbReference type="KEGG" id="bspl:114846001"/>
<dbReference type="InterPro" id="IPR039396">
    <property type="entry name" value="Deltex_C"/>
</dbReference>
<evidence type="ECO:0000256" key="6">
    <source>
        <dbReference type="ARBA" id="ARBA00022771"/>
    </source>
</evidence>
<evidence type="ECO:0000313" key="11">
    <source>
        <dbReference type="Proteomes" id="UP000515150"/>
    </source>
</evidence>
<keyword evidence="9" id="KW-0963">Cytoplasm</keyword>